<gene>
    <name evidence="1" type="ORF">DEO72_LG2g3136</name>
</gene>
<keyword evidence="2" id="KW-1185">Reference proteome</keyword>
<organism evidence="1 2">
    <name type="scientific">Vigna unguiculata</name>
    <name type="common">Cowpea</name>
    <dbReference type="NCBI Taxonomy" id="3917"/>
    <lineage>
        <taxon>Eukaryota</taxon>
        <taxon>Viridiplantae</taxon>
        <taxon>Streptophyta</taxon>
        <taxon>Embryophyta</taxon>
        <taxon>Tracheophyta</taxon>
        <taxon>Spermatophyta</taxon>
        <taxon>Magnoliopsida</taxon>
        <taxon>eudicotyledons</taxon>
        <taxon>Gunneridae</taxon>
        <taxon>Pentapetalae</taxon>
        <taxon>rosids</taxon>
        <taxon>fabids</taxon>
        <taxon>Fabales</taxon>
        <taxon>Fabaceae</taxon>
        <taxon>Papilionoideae</taxon>
        <taxon>50 kb inversion clade</taxon>
        <taxon>NPAAA clade</taxon>
        <taxon>indigoferoid/millettioid clade</taxon>
        <taxon>Phaseoleae</taxon>
        <taxon>Vigna</taxon>
    </lineage>
</organism>
<dbReference type="AlphaFoldDB" id="A0A4D6L2V5"/>
<dbReference type="EMBL" id="CP039346">
    <property type="protein sequence ID" value="QCD82795.1"/>
    <property type="molecule type" value="Genomic_DNA"/>
</dbReference>
<accession>A0A4D6L2V5</accession>
<sequence>MAVRLRDDGGRRRRECDGVAAVEAMHVDDGVGVNVVDAVTSGDASSSLRRRCKLVNSNRAATVATFFDEGATGGCFPACVAVARRGRGGHGVCQRRKGDAEGEED</sequence>
<protein>
    <submittedName>
        <fullName evidence="1">Uncharacterized protein</fullName>
    </submittedName>
</protein>
<reference evidence="1 2" key="1">
    <citation type="submission" date="2019-04" db="EMBL/GenBank/DDBJ databases">
        <title>An improved genome assembly and genetic linkage map for asparagus bean, Vigna unguiculata ssp. sesquipedialis.</title>
        <authorList>
            <person name="Xia Q."/>
            <person name="Zhang R."/>
            <person name="Dong Y."/>
        </authorList>
    </citation>
    <scope>NUCLEOTIDE SEQUENCE [LARGE SCALE GENOMIC DNA]</scope>
    <source>
        <tissue evidence="1">Leaf</tissue>
    </source>
</reference>
<evidence type="ECO:0000313" key="1">
    <source>
        <dbReference type="EMBL" id="QCD82795.1"/>
    </source>
</evidence>
<name>A0A4D6L2V5_VIGUN</name>
<dbReference type="Proteomes" id="UP000501690">
    <property type="component" value="Linkage Group LG2"/>
</dbReference>
<evidence type="ECO:0000313" key="2">
    <source>
        <dbReference type="Proteomes" id="UP000501690"/>
    </source>
</evidence>
<proteinExistence type="predicted"/>